<dbReference type="PANTHER" id="PTHR28062:SF1">
    <property type="entry name" value="TRANSMEMBRANE PROTEIN"/>
    <property type="match status" value="1"/>
</dbReference>
<feature type="compositionally biased region" description="Gly residues" evidence="1">
    <location>
        <begin position="382"/>
        <end position="395"/>
    </location>
</feature>
<feature type="compositionally biased region" description="Low complexity" evidence="1">
    <location>
        <begin position="8"/>
        <end position="24"/>
    </location>
</feature>
<reference evidence="2 3" key="1">
    <citation type="submission" date="2023-05" db="EMBL/GenBank/DDBJ databases">
        <title>A 100% complete, gapless, phased diploid assembly of the Scenedesmus obliquus UTEX 3031 genome.</title>
        <authorList>
            <person name="Biondi T.C."/>
            <person name="Hanschen E.R."/>
            <person name="Kwon T."/>
            <person name="Eng W."/>
            <person name="Kruse C.P.S."/>
            <person name="Koehler S.I."/>
            <person name="Kunde Y."/>
            <person name="Gleasner C.D."/>
            <person name="You Mak K.T."/>
            <person name="Polle J."/>
            <person name="Hovde B.T."/>
            <person name="Starkenburg S.R."/>
        </authorList>
    </citation>
    <scope>NUCLEOTIDE SEQUENCE [LARGE SCALE GENOMIC DNA]</scope>
    <source>
        <strain evidence="2 3">DOE0152z</strain>
    </source>
</reference>
<keyword evidence="3" id="KW-1185">Reference proteome</keyword>
<evidence type="ECO:0000313" key="2">
    <source>
        <dbReference type="EMBL" id="WIA19637.1"/>
    </source>
</evidence>
<dbReference type="InterPro" id="IPR001917">
    <property type="entry name" value="Aminotrans_II_pyridoxalP_BS"/>
</dbReference>
<accession>A0ABY8UH41</accession>
<name>A0ABY8UH41_TETOB</name>
<feature type="region of interest" description="Disordered" evidence="1">
    <location>
        <begin position="353"/>
        <end position="395"/>
    </location>
</feature>
<dbReference type="EMBL" id="CP126218">
    <property type="protein sequence ID" value="WIA19637.1"/>
    <property type="molecule type" value="Genomic_DNA"/>
</dbReference>
<organism evidence="2 3">
    <name type="scientific">Tetradesmus obliquus</name>
    <name type="common">Green alga</name>
    <name type="synonym">Acutodesmus obliquus</name>
    <dbReference type="NCBI Taxonomy" id="3088"/>
    <lineage>
        <taxon>Eukaryota</taxon>
        <taxon>Viridiplantae</taxon>
        <taxon>Chlorophyta</taxon>
        <taxon>core chlorophytes</taxon>
        <taxon>Chlorophyceae</taxon>
        <taxon>CS clade</taxon>
        <taxon>Sphaeropleales</taxon>
        <taxon>Scenedesmaceae</taxon>
        <taxon>Tetradesmus</taxon>
    </lineage>
</organism>
<dbReference type="Pfam" id="PF10173">
    <property type="entry name" value="Mit_KHE1"/>
    <property type="match status" value="1"/>
</dbReference>
<protein>
    <submittedName>
        <fullName evidence="2">Uncharacterized protein</fullName>
    </submittedName>
</protein>
<dbReference type="PANTHER" id="PTHR28062">
    <property type="entry name" value="K+-H+ EXCHANGE-LIKE PROTEIN"/>
    <property type="match status" value="1"/>
</dbReference>
<dbReference type="InterPro" id="IPR018786">
    <property type="entry name" value="Mit_KHE1"/>
</dbReference>
<dbReference type="PROSITE" id="PS00599">
    <property type="entry name" value="AA_TRANSFER_CLASS_2"/>
    <property type="match status" value="1"/>
</dbReference>
<dbReference type="Proteomes" id="UP001244341">
    <property type="component" value="Chromosome 11b"/>
</dbReference>
<evidence type="ECO:0000256" key="1">
    <source>
        <dbReference type="SAM" id="MobiDB-lite"/>
    </source>
</evidence>
<sequence>MSYAAQITGSSTAGARGSSAAQQADSDDEDFIYGRLEVHSDDEDAGPHNKQPRQPRFKGSTGAAAAADELDPGDEQQQQLPDDFDYNGEVPDHDHSQKRQELLIYAIPLTRGKVIFLPVCPWRTEPEQAKGWKKAVVGHVGRVQGEASELWEKFATAEQGTVANKVYRLGKRVLDSISPEERLMLGKRVLDSISPEERLMRGVPKDISKVIIHHPSQVSPESIMEQMHTMTKSYGLAAVGRAAAATVMLPLAVGVDLVILPGPQVLTYYTMWQLYRNTDGALGTTRMTKFITQGGSSENIRVNYVIDPRLDRYYDSALDCPEGVLPADDIDALVADLREPSLQEALHSLRTKALRDSNRRTSRGGDEYVSLPPADPAAAPSGFGGGSGGGSSSLI</sequence>
<proteinExistence type="predicted"/>
<feature type="compositionally biased region" description="Basic and acidic residues" evidence="1">
    <location>
        <begin position="353"/>
        <end position="366"/>
    </location>
</feature>
<feature type="region of interest" description="Disordered" evidence="1">
    <location>
        <begin position="1"/>
        <end position="95"/>
    </location>
</feature>
<gene>
    <name evidence="2" type="ORF">OEZ85_005572</name>
</gene>
<evidence type="ECO:0000313" key="3">
    <source>
        <dbReference type="Proteomes" id="UP001244341"/>
    </source>
</evidence>